<name>A0AAV8VWR9_9CUCU</name>
<evidence type="ECO:0000313" key="2">
    <source>
        <dbReference type="EMBL" id="KAJ8918507.1"/>
    </source>
</evidence>
<feature type="domain" description="Tc1-like transposase DDE" evidence="1">
    <location>
        <begin position="258"/>
        <end position="384"/>
    </location>
</feature>
<dbReference type="Pfam" id="PF13358">
    <property type="entry name" value="DDE_3"/>
    <property type="match status" value="1"/>
</dbReference>
<evidence type="ECO:0000313" key="3">
    <source>
        <dbReference type="Proteomes" id="UP001159042"/>
    </source>
</evidence>
<comment type="caution">
    <text evidence="2">The sequence shown here is derived from an EMBL/GenBank/DDBJ whole genome shotgun (WGS) entry which is preliminary data.</text>
</comment>
<sequence length="459" mass="52908">MDDAVQSSPPKRRKQFDLGHLTLTEKQSIVNMYKQSLIDQPTLKMIAVVDNISVAMGVAKSTVHRTLKEYKGTGTVKYSPHRGGRPKIIANFDEGTKNIVRQIVHGFFIKNELPTLDKIANKLRNEPDLPQISRSSLYTFLKEINFRYVKRNRKSILIERHDIVRWRLGYLNSIKEFRKENRPIYYLDETWVNEGHSKEKVWVDNSITSRLDAFIQGLSTGLKNPSGKGKRLIVLHAGSENGFVNDALLLFEGKKSGDYHEEMNANVFENWFSEFLKKLPDNSVIVMDNASYHSRKVEKVPTQSSKKADMQAWLRSKNIKFEEGMVRRQLLDIIRQHKERYNLYVTDEMAKKDDKIVLRLPPYHCELNPIEMIWAQVKNDVAARNTTFKITDVKPLLIDALNKVTEVNWKKCVDHVIKEEEKMSKLDGIMDDVIEPLIISINNDSDSDSSSSGDSEDNI</sequence>
<evidence type="ECO:0000259" key="1">
    <source>
        <dbReference type="Pfam" id="PF13358"/>
    </source>
</evidence>
<gene>
    <name evidence="2" type="ORF">NQ315_015212</name>
</gene>
<accession>A0AAV8VWR9</accession>
<dbReference type="Gene3D" id="3.30.420.10">
    <property type="entry name" value="Ribonuclease H-like superfamily/Ribonuclease H"/>
    <property type="match status" value="1"/>
</dbReference>
<keyword evidence="3" id="KW-1185">Reference proteome</keyword>
<dbReference type="InterPro" id="IPR038717">
    <property type="entry name" value="Tc1-like_DDE_dom"/>
</dbReference>
<dbReference type="EMBL" id="JANEYG010000025">
    <property type="protein sequence ID" value="KAJ8918507.1"/>
    <property type="molecule type" value="Genomic_DNA"/>
</dbReference>
<proteinExistence type="predicted"/>
<dbReference type="AlphaFoldDB" id="A0AAV8VWR9"/>
<organism evidence="2 3">
    <name type="scientific">Exocentrus adspersus</name>
    <dbReference type="NCBI Taxonomy" id="1586481"/>
    <lineage>
        <taxon>Eukaryota</taxon>
        <taxon>Metazoa</taxon>
        <taxon>Ecdysozoa</taxon>
        <taxon>Arthropoda</taxon>
        <taxon>Hexapoda</taxon>
        <taxon>Insecta</taxon>
        <taxon>Pterygota</taxon>
        <taxon>Neoptera</taxon>
        <taxon>Endopterygota</taxon>
        <taxon>Coleoptera</taxon>
        <taxon>Polyphaga</taxon>
        <taxon>Cucujiformia</taxon>
        <taxon>Chrysomeloidea</taxon>
        <taxon>Cerambycidae</taxon>
        <taxon>Lamiinae</taxon>
        <taxon>Acanthocinini</taxon>
        <taxon>Exocentrus</taxon>
    </lineage>
</organism>
<dbReference type="InterPro" id="IPR036397">
    <property type="entry name" value="RNaseH_sf"/>
</dbReference>
<dbReference type="GO" id="GO:0003676">
    <property type="term" value="F:nucleic acid binding"/>
    <property type="evidence" value="ECO:0007669"/>
    <property type="project" value="InterPro"/>
</dbReference>
<reference evidence="2 3" key="1">
    <citation type="journal article" date="2023" name="Insect Mol. Biol.">
        <title>Genome sequencing provides insights into the evolution of gene families encoding plant cell wall-degrading enzymes in longhorned beetles.</title>
        <authorList>
            <person name="Shin N.R."/>
            <person name="Okamura Y."/>
            <person name="Kirsch R."/>
            <person name="Pauchet Y."/>
        </authorList>
    </citation>
    <scope>NUCLEOTIDE SEQUENCE [LARGE SCALE GENOMIC DNA]</scope>
    <source>
        <strain evidence="2">EAD_L_NR</strain>
    </source>
</reference>
<dbReference type="PANTHER" id="PTHR33939">
    <property type="entry name" value="PROTEIN CBG22215"/>
    <property type="match status" value="1"/>
</dbReference>
<protein>
    <recommendedName>
        <fullName evidence="1">Tc1-like transposase DDE domain-containing protein</fullName>
    </recommendedName>
</protein>
<dbReference type="Proteomes" id="UP001159042">
    <property type="component" value="Unassembled WGS sequence"/>
</dbReference>
<dbReference type="PANTHER" id="PTHR33939:SF1">
    <property type="entry name" value="DUF4371 DOMAIN-CONTAINING PROTEIN"/>
    <property type="match status" value="1"/>
</dbReference>